<dbReference type="InterPro" id="IPR018044">
    <property type="entry name" value="Peptidase_S11"/>
</dbReference>
<dbReference type="Pfam" id="PF03734">
    <property type="entry name" value="YkuD"/>
    <property type="match status" value="1"/>
</dbReference>
<keyword evidence="5" id="KW-0378">Hydrolase</keyword>
<evidence type="ECO:0000256" key="10">
    <source>
        <dbReference type="PIRSR" id="PIRSR618044-2"/>
    </source>
</evidence>
<feature type="active site" evidence="9">
    <location>
        <position position="453"/>
    </location>
</feature>
<keyword evidence="7 11" id="KW-0573">Peptidoglycan synthesis</keyword>
<evidence type="ECO:0000256" key="8">
    <source>
        <dbReference type="ARBA" id="ARBA00023316"/>
    </source>
</evidence>
<feature type="binding site" evidence="10">
    <location>
        <position position="567"/>
    </location>
    <ligand>
        <name>substrate</name>
    </ligand>
</feature>
<dbReference type="GO" id="GO:0008360">
    <property type="term" value="P:regulation of cell shape"/>
    <property type="evidence" value="ECO:0007669"/>
    <property type="project" value="UniProtKB-UniRule"/>
</dbReference>
<dbReference type="InterPro" id="IPR012338">
    <property type="entry name" value="Beta-lactam/transpept-like"/>
</dbReference>
<dbReference type="GO" id="GO:0006508">
    <property type="term" value="P:proteolysis"/>
    <property type="evidence" value="ECO:0007669"/>
    <property type="project" value="InterPro"/>
</dbReference>
<dbReference type="InterPro" id="IPR013783">
    <property type="entry name" value="Ig-like_fold"/>
</dbReference>
<dbReference type="Pfam" id="PF00768">
    <property type="entry name" value="Peptidase_S11"/>
    <property type="match status" value="1"/>
</dbReference>
<evidence type="ECO:0000256" key="14">
    <source>
        <dbReference type="SAM" id="Phobius"/>
    </source>
</evidence>
<feature type="region of interest" description="Disordered" evidence="13">
    <location>
        <begin position="46"/>
        <end position="70"/>
    </location>
</feature>
<evidence type="ECO:0000256" key="2">
    <source>
        <dbReference type="ARBA" id="ARBA00007164"/>
    </source>
</evidence>
<evidence type="ECO:0000256" key="7">
    <source>
        <dbReference type="ARBA" id="ARBA00022984"/>
    </source>
</evidence>
<reference evidence="16" key="1">
    <citation type="submission" date="2020-10" db="EMBL/GenBank/DDBJ databases">
        <authorList>
            <person name="Gilroy R."/>
        </authorList>
    </citation>
    <scope>NUCLEOTIDE SEQUENCE</scope>
    <source>
        <strain evidence="16">CHK195-4489</strain>
    </source>
</reference>
<dbReference type="Gene3D" id="2.40.440.10">
    <property type="entry name" value="L,D-transpeptidase catalytic domain-like"/>
    <property type="match status" value="1"/>
</dbReference>
<dbReference type="InterPro" id="IPR005490">
    <property type="entry name" value="LD_TPept_cat_dom"/>
</dbReference>
<keyword evidence="6 11" id="KW-0133">Cell shape</keyword>
<feature type="transmembrane region" description="Helical" evidence="14">
    <location>
        <begin position="16"/>
        <end position="35"/>
    </location>
</feature>
<evidence type="ECO:0000256" key="12">
    <source>
        <dbReference type="RuleBase" id="RU004016"/>
    </source>
</evidence>
<dbReference type="PANTHER" id="PTHR21581">
    <property type="entry name" value="D-ALANYL-D-ALANINE CARBOXYPEPTIDASE"/>
    <property type="match status" value="1"/>
</dbReference>
<evidence type="ECO:0000259" key="15">
    <source>
        <dbReference type="PROSITE" id="PS52029"/>
    </source>
</evidence>
<keyword evidence="4" id="KW-0732">Signal</keyword>
<keyword evidence="14" id="KW-1133">Transmembrane helix</keyword>
<dbReference type="GO" id="GO:0009252">
    <property type="term" value="P:peptidoglycan biosynthetic process"/>
    <property type="evidence" value="ECO:0007669"/>
    <property type="project" value="UniProtKB-KW"/>
</dbReference>
<evidence type="ECO:0000256" key="3">
    <source>
        <dbReference type="ARBA" id="ARBA00022679"/>
    </source>
</evidence>
<feature type="compositionally biased region" description="Low complexity" evidence="13">
    <location>
        <begin position="47"/>
        <end position="65"/>
    </location>
</feature>
<dbReference type="PANTHER" id="PTHR21581:SF26">
    <property type="entry name" value="D-ALANYL-D-ALANINE ENDOPEPTIDASE"/>
    <property type="match status" value="1"/>
</dbReference>
<evidence type="ECO:0000256" key="4">
    <source>
        <dbReference type="ARBA" id="ARBA00022729"/>
    </source>
</evidence>
<keyword evidence="14" id="KW-0812">Transmembrane</keyword>
<evidence type="ECO:0000256" key="5">
    <source>
        <dbReference type="ARBA" id="ARBA00022801"/>
    </source>
</evidence>
<evidence type="ECO:0000256" key="13">
    <source>
        <dbReference type="SAM" id="MobiDB-lite"/>
    </source>
</evidence>
<evidence type="ECO:0000256" key="6">
    <source>
        <dbReference type="ARBA" id="ARBA00022960"/>
    </source>
</evidence>
<keyword evidence="8 11" id="KW-0961">Cell wall biogenesis/degradation</keyword>
<feature type="active site" description="Proton donor/acceptor" evidence="11">
    <location>
        <position position="171"/>
    </location>
</feature>
<evidence type="ECO:0000256" key="1">
    <source>
        <dbReference type="ARBA" id="ARBA00004752"/>
    </source>
</evidence>
<dbReference type="GO" id="GO:0016740">
    <property type="term" value="F:transferase activity"/>
    <property type="evidence" value="ECO:0007669"/>
    <property type="project" value="UniProtKB-KW"/>
</dbReference>
<dbReference type="PRINTS" id="PR00725">
    <property type="entry name" value="DADACBPTASE1"/>
</dbReference>
<feature type="active site" description="Nucleophile" evidence="11">
    <location>
        <position position="199"/>
    </location>
</feature>
<dbReference type="CDD" id="cd16913">
    <property type="entry name" value="YkuD_like"/>
    <property type="match status" value="1"/>
</dbReference>
<feature type="active site" description="Acyl-ester intermediate" evidence="9">
    <location>
        <position position="393"/>
    </location>
</feature>
<feature type="domain" description="L,D-TPase catalytic" evidence="15">
    <location>
        <begin position="94"/>
        <end position="223"/>
    </location>
</feature>
<dbReference type="InterPro" id="IPR038063">
    <property type="entry name" value="Transpep_catalytic_dom"/>
</dbReference>
<accession>A0A9D1IB65</accession>
<protein>
    <submittedName>
        <fullName evidence="16">L,D-transpeptidase family protein</fullName>
    </submittedName>
</protein>
<dbReference type="InterPro" id="IPR001967">
    <property type="entry name" value="Peptidase_S11_N"/>
</dbReference>
<dbReference type="PROSITE" id="PS52029">
    <property type="entry name" value="LD_TPASE"/>
    <property type="match status" value="1"/>
</dbReference>
<keyword evidence="3" id="KW-0808">Transferase</keyword>
<reference evidence="16" key="2">
    <citation type="journal article" date="2021" name="PeerJ">
        <title>Extensive microbial diversity within the chicken gut microbiome revealed by metagenomics and culture.</title>
        <authorList>
            <person name="Gilroy R."/>
            <person name="Ravi A."/>
            <person name="Getino M."/>
            <person name="Pursley I."/>
            <person name="Horton D.L."/>
            <person name="Alikhan N.F."/>
            <person name="Baker D."/>
            <person name="Gharbi K."/>
            <person name="Hall N."/>
            <person name="Watson M."/>
            <person name="Adriaenssens E.M."/>
            <person name="Foster-Nyarko E."/>
            <person name="Jarju S."/>
            <person name="Secka A."/>
            <person name="Antonio M."/>
            <person name="Oren A."/>
            <person name="Chaudhuri R.R."/>
            <person name="La Ragione R."/>
            <person name="Hildebrand F."/>
            <person name="Pallen M.J."/>
        </authorList>
    </citation>
    <scope>NUCLEOTIDE SEQUENCE</scope>
    <source>
        <strain evidence="16">CHK195-4489</strain>
    </source>
</reference>
<feature type="active site" description="Proton acceptor" evidence="9">
    <location>
        <position position="396"/>
    </location>
</feature>
<dbReference type="GO" id="GO:0009002">
    <property type="term" value="F:serine-type D-Ala-D-Ala carboxypeptidase activity"/>
    <property type="evidence" value="ECO:0007669"/>
    <property type="project" value="InterPro"/>
</dbReference>
<evidence type="ECO:0000313" key="16">
    <source>
        <dbReference type="EMBL" id="HIU30220.1"/>
    </source>
</evidence>
<organism evidence="16 17">
    <name type="scientific">Candidatus Egerieisoma faecipullorum</name>
    <dbReference type="NCBI Taxonomy" id="2840963"/>
    <lineage>
        <taxon>Bacteria</taxon>
        <taxon>Bacillati</taxon>
        <taxon>Bacillota</taxon>
        <taxon>Clostridia</taxon>
        <taxon>Eubacteriales</taxon>
        <taxon>Clostridiaceae</taxon>
        <taxon>Clostridiaceae incertae sedis</taxon>
        <taxon>Candidatus Egerieisoma</taxon>
    </lineage>
</organism>
<evidence type="ECO:0000256" key="11">
    <source>
        <dbReference type="PROSITE-ProRule" id="PRU01373"/>
    </source>
</evidence>
<dbReference type="SUPFAM" id="SSF56601">
    <property type="entry name" value="beta-lactamase/transpeptidase-like"/>
    <property type="match status" value="1"/>
</dbReference>
<keyword evidence="14" id="KW-0472">Membrane</keyword>
<proteinExistence type="inferred from homology"/>
<sequence length="624" mass="67960">MTRKTNRYHQKKRNERIALIILLLIIAVLVSLLVYQHFNDKKDDALGGASSAPSGSAEGTASPAPTEDPVWFENSAPADNTISYTPPEGVEYPYYIKVNRALCTVTVYGIDENGEYTIPVKAFACSVGKEGDETILGEYSIHEPFGTTWCYMVDGTWSQYAYRIERGYMFHVVPYFEQSKDSLETLEYNKLGSPASLGCVRLTTADAKWIYDNCKAGTKTLIYDDTETPGPLGKPETIKIPPEHEWAGWDPTDPDENNPWHQASPRIDAADLSVSVGTETDILQNVKAYDTCGNDITSKLYWYGKYTLDVPGQYEITLGVTDAIGKNTEKTITITVTDAQGNQAPPSQAPAAAPASVTVDGNSLTSEYALLVCINDGSVLLDKNAGQRAYPASITKIMTVLLAAERLTDLEERLVITQETVDALAARDASMADFPVGEGIRVIDLLYGAFMPSGADASVTLAIRIAGSEQAFAELMNQKAAEIGMKNTNFVNATGLHEENQYTTCQDVALLMQYAFQNPLVKKIFTTVTYTTEALSGHPQGMTFTSTMFNVLPSAELSNGIRISGGKTGFTNAAGLCLASLAESSLTSNQYILITMKAPGSYWDEPYPNHIKDALSVYESIKEG</sequence>
<evidence type="ECO:0000256" key="9">
    <source>
        <dbReference type="PIRSR" id="PIRSR618044-1"/>
    </source>
</evidence>
<dbReference type="SUPFAM" id="SSF141523">
    <property type="entry name" value="L,D-transpeptidase catalytic domain-like"/>
    <property type="match status" value="1"/>
</dbReference>
<gene>
    <name evidence="16" type="ORF">IAD50_07995</name>
</gene>
<name>A0A9D1IB65_9CLOT</name>
<dbReference type="Gene3D" id="2.60.40.10">
    <property type="entry name" value="Immunoglobulins"/>
    <property type="match status" value="1"/>
</dbReference>
<dbReference type="Gene3D" id="3.40.710.10">
    <property type="entry name" value="DD-peptidase/beta-lactamase superfamily"/>
    <property type="match status" value="1"/>
</dbReference>
<comment type="pathway">
    <text evidence="1 11">Cell wall biogenesis; peptidoglycan biosynthesis.</text>
</comment>
<dbReference type="EMBL" id="DVMM01000174">
    <property type="protein sequence ID" value="HIU30220.1"/>
    <property type="molecule type" value="Genomic_DNA"/>
</dbReference>
<dbReference type="AlphaFoldDB" id="A0A9D1IB65"/>
<dbReference type="GO" id="GO:0071555">
    <property type="term" value="P:cell wall organization"/>
    <property type="evidence" value="ECO:0007669"/>
    <property type="project" value="UniProtKB-UniRule"/>
</dbReference>
<comment type="caution">
    <text evidence="16">The sequence shown here is derived from an EMBL/GenBank/DDBJ whole genome shotgun (WGS) entry which is preliminary data.</text>
</comment>
<evidence type="ECO:0000313" key="17">
    <source>
        <dbReference type="Proteomes" id="UP000824089"/>
    </source>
</evidence>
<dbReference type="Proteomes" id="UP000824089">
    <property type="component" value="Unassembled WGS sequence"/>
</dbReference>
<comment type="similarity">
    <text evidence="2 12">Belongs to the peptidase S11 family.</text>
</comment>